<dbReference type="Proteomes" id="UP001501563">
    <property type="component" value="Unassembled WGS sequence"/>
</dbReference>
<reference evidence="3" key="1">
    <citation type="journal article" date="2019" name="Int. J. Syst. Evol. Microbiol.">
        <title>The Global Catalogue of Microorganisms (GCM) 10K type strain sequencing project: providing services to taxonomists for standard genome sequencing and annotation.</title>
        <authorList>
            <consortium name="The Broad Institute Genomics Platform"/>
            <consortium name="The Broad Institute Genome Sequencing Center for Infectious Disease"/>
            <person name="Wu L."/>
            <person name="Ma J."/>
        </authorList>
    </citation>
    <scope>NUCLEOTIDE SEQUENCE [LARGE SCALE GENOMIC DNA]</scope>
    <source>
        <strain evidence="3">JCM 16578</strain>
    </source>
</reference>
<sequence length="107" mass="10602">MTTVDSARISVVSGAVRAEQTVHSGLQGQVEAVDGQVAAGSDPQLSRVDEPGMKGGVPSAALTGRMSLPCDGGSVATGQAAEVRSGERGGRGKGHGGRHPEGVAARL</sequence>
<comment type="caution">
    <text evidence="2">The sequence shown here is derived from an EMBL/GenBank/DDBJ whole genome shotgun (WGS) entry which is preliminary data.</text>
</comment>
<accession>A0ABP7KGR4</accession>
<keyword evidence="3" id="KW-1185">Reference proteome</keyword>
<organism evidence="2 3">
    <name type="scientific">Streptomyces lannensis</name>
    <dbReference type="NCBI Taxonomy" id="766498"/>
    <lineage>
        <taxon>Bacteria</taxon>
        <taxon>Bacillati</taxon>
        <taxon>Actinomycetota</taxon>
        <taxon>Actinomycetes</taxon>
        <taxon>Kitasatosporales</taxon>
        <taxon>Streptomycetaceae</taxon>
        <taxon>Streptomyces</taxon>
    </lineage>
</organism>
<protein>
    <submittedName>
        <fullName evidence="2">Uncharacterized protein</fullName>
    </submittedName>
</protein>
<evidence type="ECO:0000313" key="2">
    <source>
        <dbReference type="EMBL" id="GAA3876234.1"/>
    </source>
</evidence>
<gene>
    <name evidence="2" type="ORF">GCM10022207_47760</name>
</gene>
<dbReference type="EMBL" id="BAAAZA010000013">
    <property type="protein sequence ID" value="GAA3876234.1"/>
    <property type="molecule type" value="Genomic_DNA"/>
</dbReference>
<name>A0ABP7KGR4_9ACTN</name>
<evidence type="ECO:0000256" key="1">
    <source>
        <dbReference type="SAM" id="MobiDB-lite"/>
    </source>
</evidence>
<feature type="region of interest" description="Disordered" evidence="1">
    <location>
        <begin position="38"/>
        <end position="107"/>
    </location>
</feature>
<proteinExistence type="predicted"/>
<evidence type="ECO:0000313" key="3">
    <source>
        <dbReference type="Proteomes" id="UP001501563"/>
    </source>
</evidence>